<gene>
    <name evidence="10" type="ORF">FBF37_02965</name>
</gene>
<dbReference type="GO" id="GO:0031071">
    <property type="term" value="F:cysteine desulfurase activity"/>
    <property type="evidence" value="ECO:0007669"/>
    <property type="project" value="UniProtKB-EC"/>
</dbReference>
<dbReference type="InterPro" id="IPR016454">
    <property type="entry name" value="Cysteine_dSase"/>
</dbReference>
<protein>
    <submittedName>
        <fullName evidence="10">Cysteine desulfurase</fullName>
    </submittedName>
</protein>
<evidence type="ECO:0000256" key="5">
    <source>
        <dbReference type="ARBA" id="ARBA00022898"/>
    </source>
</evidence>
<keyword evidence="7" id="KW-0411">Iron-sulfur</keyword>
<accession>A0A4P9A3N0</accession>
<dbReference type="Gene3D" id="1.10.260.50">
    <property type="match status" value="1"/>
</dbReference>
<dbReference type="Gene3D" id="3.40.640.10">
    <property type="entry name" value="Type I PLP-dependent aspartate aminotransferase-like (Major domain)"/>
    <property type="match status" value="1"/>
</dbReference>
<dbReference type="Gene3D" id="3.90.1150.10">
    <property type="entry name" value="Aspartate Aminotransferase, domain 1"/>
    <property type="match status" value="1"/>
</dbReference>
<comment type="cofactor">
    <cofactor evidence="1">
        <name>pyridoxal 5'-phosphate</name>
        <dbReference type="ChEBI" id="CHEBI:597326"/>
    </cofactor>
</comment>
<dbReference type="RefSeq" id="WP_138079344.1">
    <property type="nucleotide sequence ID" value="NZ_CP040004.1"/>
</dbReference>
<evidence type="ECO:0000256" key="4">
    <source>
        <dbReference type="ARBA" id="ARBA00022723"/>
    </source>
</evidence>
<dbReference type="InterPro" id="IPR015421">
    <property type="entry name" value="PyrdxlP-dep_Trfase_major"/>
</dbReference>
<organism evidence="10 11">
    <name type="scientific">Candidatus Nanosynbacter featherlites</name>
    <dbReference type="NCBI Taxonomy" id="2572088"/>
    <lineage>
        <taxon>Bacteria</taxon>
        <taxon>Candidatus Saccharimonadota</taxon>
        <taxon>Candidatus Saccharimonadia</taxon>
        <taxon>Candidatus Nanosynbacterales</taxon>
        <taxon>Candidatus Nanosynbacteraceae</taxon>
        <taxon>Candidatus Nanosynbacter</taxon>
    </lineage>
</organism>
<dbReference type="AlphaFoldDB" id="A0A4P9A3N0"/>
<dbReference type="PANTHER" id="PTHR11601">
    <property type="entry name" value="CYSTEINE DESULFURYLASE FAMILY MEMBER"/>
    <property type="match status" value="1"/>
</dbReference>
<keyword evidence="6" id="KW-0408">Iron</keyword>
<sequence>MNDKLIYLDHAAATPMDPLVVEAMQPYFSEKFFNPSSPYAAGVAVKRDYQAAKARIAQVLGVVADELVMTAGATESVNLAFQAAERTVCAVATIEHASVLSAAGRYREAVLIQPDHKGRISPEAVKQALAPDVGFVSIALANHELGYVQPIEEIARVIQVERERRRSAGESTPLLFHTDASQAAALLDIKVKRLGVDLLTLSAAKVYGPKQVGLLWVRPGVHIAPTIVGGGQELGLRSGTENVAGVIGFAEALELAAKRRKAEVKRLQGLRDAMIRKMKAELPEMIISSDRKKSLANFLNISFPGLDAERLVFLLEMNGVMVATGSACAANSGTRSHVLSAIGLSASDIDGSLRITLGRLNDEAMVVRAAEFIIQSVRKEQERIK</sequence>
<evidence type="ECO:0000256" key="8">
    <source>
        <dbReference type="ARBA" id="ARBA00050776"/>
    </source>
</evidence>
<dbReference type="Proteomes" id="UP000310639">
    <property type="component" value="Chromosome"/>
</dbReference>
<proteinExistence type="inferred from homology"/>
<comment type="similarity">
    <text evidence="2">Belongs to the class-V pyridoxal-phosphate-dependent aminotransferase family. NifS/IscS subfamily.</text>
</comment>
<feature type="domain" description="Aminotransferase class V" evidence="9">
    <location>
        <begin position="6"/>
        <end position="364"/>
    </location>
</feature>
<evidence type="ECO:0000313" key="10">
    <source>
        <dbReference type="EMBL" id="QCT42412.1"/>
    </source>
</evidence>
<keyword evidence="11" id="KW-1185">Reference proteome</keyword>
<evidence type="ECO:0000256" key="6">
    <source>
        <dbReference type="ARBA" id="ARBA00023004"/>
    </source>
</evidence>
<dbReference type="PANTHER" id="PTHR11601:SF34">
    <property type="entry name" value="CYSTEINE DESULFURASE"/>
    <property type="match status" value="1"/>
</dbReference>
<evidence type="ECO:0000256" key="3">
    <source>
        <dbReference type="ARBA" id="ARBA00022679"/>
    </source>
</evidence>
<dbReference type="KEGG" id="nft:FBF37_02965"/>
<dbReference type="OrthoDB" id="9808002at2"/>
<evidence type="ECO:0000256" key="2">
    <source>
        <dbReference type="ARBA" id="ARBA00006490"/>
    </source>
</evidence>
<name>A0A4P9A3N0_9BACT</name>
<keyword evidence="3" id="KW-0808">Transferase</keyword>
<dbReference type="GO" id="GO:0046872">
    <property type="term" value="F:metal ion binding"/>
    <property type="evidence" value="ECO:0007669"/>
    <property type="project" value="UniProtKB-KW"/>
</dbReference>
<dbReference type="InterPro" id="IPR015422">
    <property type="entry name" value="PyrdxlP-dep_Trfase_small"/>
</dbReference>
<comment type="catalytic activity">
    <reaction evidence="8">
        <text>(sulfur carrier)-H + L-cysteine = (sulfur carrier)-SH + L-alanine</text>
        <dbReference type="Rhea" id="RHEA:43892"/>
        <dbReference type="Rhea" id="RHEA-COMP:14737"/>
        <dbReference type="Rhea" id="RHEA-COMP:14739"/>
        <dbReference type="ChEBI" id="CHEBI:29917"/>
        <dbReference type="ChEBI" id="CHEBI:35235"/>
        <dbReference type="ChEBI" id="CHEBI:57972"/>
        <dbReference type="ChEBI" id="CHEBI:64428"/>
        <dbReference type="EC" id="2.8.1.7"/>
    </reaction>
</comment>
<evidence type="ECO:0000256" key="7">
    <source>
        <dbReference type="ARBA" id="ARBA00023014"/>
    </source>
</evidence>
<evidence type="ECO:0000256" key="1">
    <source>
        <dbReference type="ARBA" id="ARBA00001933"/>
    </source>
</evidence>
<dbReference type="SUPFAM" id="SSF53383">
    <property type="entry name" value="PLP-dependent transferases"/>
    <property type="match status" value="1"/>
</dbReference>
<dbReference type="EMBL" id="CP040004">
    <property type="protein sequence ID" value="QCT42412.1"/>
    <property type="molecule type" value="Genomic_DNA"/>
</dbReference>
<reference evidence="10 11" key="1">
    <citation type="submission" date="2019-04" db="EMBL/GenBank/DDBJ databases">
        <title>Saccharibacteria TM7 genomes.</title>
        <authorList>
            <person name="Bor B."/>
            <person name="He X."/>
            <person name="Chen T."/>
            <person name="Dewhirst F.E."/>
        </authorList>
    </citation>
    <scope>NUCLEOTIDE SEQUENCE [LARGE SCALE GENOMIC DNA]</scope>
    <source>
        <strain evidence="10 11">BB001</strain>
    </source>
</reference>
<dbReference type="Pfam" id="PF00266">
    <property type="entry name" value="Aminotran_5"/>
    <property type="match status" value="1"/>
</dbReference>
<keyword evidence="5" id="KW-0663">Pyridoxal phosphate</keyword>
<dbReference type="InterPro" id="IPR015424">
    <property type="entry name" value="PyrdxlP-dep_Trfase"/>
</dbReference>
<dbReference type="GO" id="GO:0051536">
    <property type="term" value="F:iron-sulfur cluster binding"/>
    <property type="evidence" value="ECO:0007669"/>
    <property type="project" value="UniProtKB-KW"/>
</dbReference>
<evidence type="ECO:0000313" key="11">
    <source>
        <dbReference type="Proteomes" id="UP000310639"/>
    </source>
</evidence>
<dbReference type="InterPro" id="IPR000192">
    <property type="entry name" value="Aminotrans_V_dom"/>
</dbReference>
<dbReference type="PIRSF" id="PIRSF005572">
    <property type="entry name" value="NifS"/>
    <property type="match status" value="1"/>
</dbReference>
<keyword evidence="4" id="KW-0479">Metal-binding</keyword>
<evidence type="ECO:0000259" key="9">
    <source>
        <dbReference type="Pfam" id="PF00266"/>
    </source>
</evidence>